<dbReference type="Gene3D" id="3.30.1430.10">
    <property type="match status" value="1"/>
</dbReference>
<keyword evidence="2 4" id="KW-0689">Ribosomal protein</keyword>
<dbReference type="AlphaFoldDB" id="A0A4Z1SNT7"/>
<evidence type="ECO:0000313" key="5">
    <source>
        <dbReference type="EMBL" id="TNJ27456.1"/>
    </source>
</evidence>
<dbReference type="InterPro" id="IPR044892">
    <property type="entry name" value="Ribosomal_L3_dom_3_arc_sf"/>
</dbReference>
<dbReference type="InterPro" id="IPR009000">
    <property type="entry name" value="Transl_B-barrel_sf"/>
</dbReference>
<dbReference type="InterPro" id="IPR000597">
    <property type="entry name" value="Ribosomal_uL3"/>
</dbReference>
<dbReference type="FunFam" id="2.40.30.10:FF:000351">
    <property type="entry name" value="Ribosomal protein L3"/>
    <property type="match status" value="1"/>
</dbReference>
<dbReference type="FunFam" id="4.10.960.10:FF:000001">
    <property type="entry name" value="60S ribosomal protein L3"/>
    <property type="match status" value="1"/>
</dbReference>
<evidence type="ECO:0000256" key="2">
    <source>
        <dbReference type="ARBA" id="ARBA00022980"/>
    </source>
</evidence>
<dbReference type="PROSITE" id="PS00474">
    <property type="entry name" value="RIBOSOMAL_L3"/>
    <property type="match status" value="1"/>
</dbReference>
<sequence length="387" mass="43096">MSHRKYSACRHGHLGFLPRKRCSRGRGRCKTFPKDVPGTPVGLTAFLGYKAGCTHVMRLIDHRGSNLHNKQAIDQATIIDAPPMICAGIIGYAQTPKGLQPITTVWAAHIADSAKRRYYKCYKSSRKNAFSAYQKKAAETDHIKNELERLKKLADVVRIIAHTQPEKTPLRQKKADIMEIQVNGGRDVAEKIDYAFGLLERPVTARDVFTVGEQVDTISITRGHGCQGVISRWGVTRLPRKTRRGNRRVACIGSWHPANVQYTVARAGQKGYFHRTETNKQIFMLDTAENPACCKTELDLTDKGINPVGGFVNYGRIQGDFIMIKGSCPGPKRRQVVLRKALLPHRNTPPVGIQWICTASKLGHGAFETVEERRAFYGKAITPGAAE</sequence>
<evidence type="ECO:0000256" key="3">
    <source>
        <dbReference type="ARBA" id="ARBA00023274"/>
    </source>
</evidence>
<gene>
    <name evidence="5" type="ORF">GMRT_12474</name>
</gene>
<dbReference type="SUPFAM" id="SSF50447">
    <property type="entry name" value="Translation proteins"/>
    <property type="match status" value="1"/>
</dbReference>
<keyword evidence="3 4" id="KW-0687">Ribonucleoprotein</keyword>
<comment type="caution">
    <text evidence="5">The sequence shown here is derived from an EMBL/GenBank/DDBJ whole genome shotgun (WGS) entry which is preliminary data.</text>
</comment>
<organism evidence="5 6">
    <name type="scientific">Giardia muris</name>
    <dbReference type="NCBI Taxonomy" id="5742"/>
    <lineage>
        <taxon>Eukaryota</taxon>
        <taxon>Metamonada</taxon>
        <taxon>Diplomonadida</taxon>
        <taxon>Hexamitidae</taxon>
        <taxon>Giardiinae</taxon>
        <taxon>Giardia</taxon>
    </lineage>
</organism>
<evidence type="ECO:0000313" key="6">
    <source>
        <dbReference type="Proteomes" id="UP000315496"/>
    </source>
</evidence>
<dbReference type="PANTHER" id="PTHR11363:SF5">
    <property type="entry name" value="LARGE RIBOSOMAL SUBUNIT PROTEIN UL3"/>
    <property type="match status" value="1"/>
</dbReference>
<protein>
    <submittedName>
        <fullName evidence="5">Ribosomal protein L3</fullName>
    </submittedName>
</protein>
<accession>A0A4Z1SNT7</accession>
<dbReference type="Pfam" id="PF00297">
    <property type="entry name" value="Ribosomal_L3"/>
    <property type="match status" value="1"/>
</dbReference>
<dbReference type="EMBL" id="VDLU01000003">
    <property type="protein sequence ID" value="TNJ27456.1"/>
    <property type="molecule type" value="Genomic_DNA"/>
</dbReference>
<dbReference type="GO" id="GO:0003723">
    <property type="term" value="F:RNA binding"/>
    <property type="evidence" value="ECO:0007669"/>
    <property type="project" value="TreeGrafter"/>
</dbReference>
<dbReference type="VEuPathDB" id="GiardiaDB:GMRT_12474"/>
<proteinExistence type="inferred from homology"/>
<dbReference type="GO" id="GO:0022625">
    <property type="term" value="C:cytosolic large ribosomal subunit"/>
    <property type="evidence" value="ECO:0007669"/>
    <property type="project" value="TreeGrafter"/>
</dbReference>
<reference evidence="5 6" key="1">
    <citation type="submission" date="2019-05" db="EMBL/GenBank/DDBJ databases">
        <title>The compact genome of Giardia muris reveals important steps in the evolution of intestinal protozoan parasites.</title>
        <authorList>
            <person name="Xu F."/>
            <person name="Jimenez-Gonzalez A."/>
            <person name="Einarsson E."/>
            <person name="Astvaldsson A."/>
            <person name="Peirasmaki D."/>
            <person name="Eckmann L."/>
            <person name="Andersson J.O."/>
            <person name="Svard S.G."/>
            <person name="Jerlstrom-Hultqvist J."/>
        </authorList>
    </citation>
    <scope>NUCLEOTIDE SEQUENCE [LARGE SCALE GENOMIC DNA]</scope>
    <source>
        <strain evidence="5 6">Roberts-Thomson</strain>
    </source>
</reference>
<dbReference type="GO" id="GO:0006412">
    <property type="term" value="P:translation"/>
    <property type="evidence" value="ECO:0007669"/>
    <property type="project" value="InterPro"/>
</dbReference>
<dbReference type="InterPro" id="IPR045077">
    <property type="entry name" value="L3_arc_euk"/>
</dbReference>
<keyword evidence="6" id="KW-1185">Reference proteome</keyword>
<dbReference type="GO" id="GO:0003735">
    <property type="term" value="F:structural constituent of ribosome"/>
    <property type="evidence" value="ECO:0007669"/>
    <property type="project" value="InterPro"/>
</dbReference>
<evidence type="ECO:0000256" key="1">
    <source>
        <dbReference type="ARBA" id="ARBA00006540"/>
    </source>
</evidence>
<dbReference type="InterPro" id="IPR019926">
    <property type="entry name" value="Ribosomal_uL3_CS"/>
</dbReference>
<dbReference type="OrthoDB" id="1611972at2759"/>
<evidence type="ECO:0000256" key="4">
    <source>
        <dbReference type="RuleBase" id="RU003905"/>
    </source>
</evidence>
<dbReference type="Gene3D" id="4.10.960.10">
    <property type="entry name" value="Ribosomal protein L3, domain 3"/>
    <property type="match status" value="1"/>
</dbReference>
<comment type="similarity">
    <text evidence="1 4">Belongs to the universal ribosomal protein uL3 family.</text>
</comment>
<dbReference type="Gene3D" id="2.40.30.10">
    <property type="entry name" value="Translation factors"/>
    <property type="match status" value="1"/>
</dbReference>
<name>A0A4Z1SNT7_GIAMU</name>
<dbReference type="Proteomes" id="UP000315496">
    <property type="component" value="Chromosome 3"/>
</dbReference>
<dbReference type="PANTHER" id="PTHR11363">
    <property type="entry name" value="60S RIBOSOMAL PROTEIN L3-RELATED"/>
    <property type="match status" value="1"/>
</dbReference>